<dbReference type="GO" id="GO:0052816">
    <property type="term" value="F:long-chain fatty acyl-CoA hydrolase activity"/>
    <property type="evidence" value="ECO:0007669"/>
    <property type="project" value="TreeGrafter"/>
</dbReference>
<protein>
    <submittedName>
        <fullName evidence="5">Acyl-CoA hydrolase</fullName>
        <ecNumber evidence="5">3.1.2.-</ecNumber>
    </submittedName>
</protein>
<dbReference type="PANTHER" id="PTHR11049">
    <property type="entry name" value="ACYL COENZYME A THIOESTER HYDROLASE"/>
    <property type="match status" value="1"/>
</dbReference>
<name>A0A0J7M6Y9_9GAMM</name>
<dbReference type="GO" id="GO:0009062">
    <property type="term" value="P:fatty acid catabolic process"/>
    <property type="evidence" value="ECO:0007669"/>
    <property type="project" value="TreeGrafter"/>
</dbReference>
<feature type="domain" description="HotDog ACOT-type" evidence="4">
    <location>
        <begin position="35"/>
        <end position="147"/>
    </location>
</feature>
<accession>A0A0J7M6Y9</accession>
<comment type="similarity">
    <text evidence="1">Belongs to the acyl coenzyme A hydrolase family.</text>
</comment>
<dbReference type="Gene3D" id="3.10.129.10">
    <property type="entry name" value="Hotdog Thioesterase"/>
    <property type="match status" value="1"/>
</dbReference>
<comment type="caution">
    <text evidence="5">The sequence shown here is derived from an EMBL/GenBank/DDBJ whole genome shotgun (WGS) entry which is preliminary data.</text>
</comment>
<evidence type="ECO:0000256" key="2">
    <source>
        <dbReference type="ARBA" id="ARBA00022801"/>
    </source>
</evidence>
<dbReference type="InterPro" id="IPR006683">
    <property type="entry name" value="Thioestr_dom"/>
</dbReference>
<dbReference type="EC" id="3.1.2.-" evidence="5"/>
<dbReference type="GO" id="GO:0005829">
    <property type="term" value="C:cytosol"/>
    <property type="evidence" value="ECO:0007669"/>
    <property type="project" value="TreeGrafter"/>
</dbReference>
<evidence type="ECO:0000313" key="6">
    <source>
        <dbReference type="Proteomes" id="UP000036102"/>
    </source>
</evidence>
<dbReference type="PATRIC" id="fig|1658765.3.peg.2919"/>
<dbReference type="EMBL" id="LFBU01000001">
    <property type="protein sequence ID" value="KMQ76680.1"/>
    <property type="molecule type" value="Genomic_DNA"/>
</dbReference>
<dbReference type="PANTHER" id="PTHR11049:SF5">
    <property type="entry name" value="ACYL-COA THIOESTER HYDROLASE YCIA"/>
    <property type="match status" value="1"/>
</dbReference>
<keyword evidence="6" id="KW-1185">Reference proteome</keyword>
<dbReference type="Proteomes" id="UP000036102">
    <property type="component" value="Unassembled WGS sequence"/>
</dbReference>
<dbReference type="InterPro" id="IPR040170">
    <property type="entry name" value="Cytosol_ACT"/>
</dbReference>
<organism evidence="5 6">
    <name type="scientific">Marinobacter subterrani</name>
    <dbReference type="NCBI Taxonomy" id="1658765"/>
    <lineage>
        <taxon>Bacteria</taxon>
        <taxon>Pseudomonadati</taxon>
        <taxon>Pseudomonadota</taxon>
        <taxon>Gammaproteobacteria</taxon>
        <taxon>Pseudomonadales</taxon>
        <taxon>Marinobacteraceae</taxon>
        <taxon>Marinobacter</taxon>
    </lineage>
</organism>
<dbReference type="CDD" id="cd03442">
    <property type="entry name" value="BFIT_BACH"/>
    <property type="match status" value="1"/>
</dbReference>
<reference evidence="5 6" key="1">
    <citation type="submission" date="2015-06" db="EMBL/GenBank/DDBJ databases">
        <title>Marinobacter subterrani, a genetically tractable neutrophilic iron-oxidizing strain isolated from the Soudan Iron Mine.</title>
        <authorList>
            <person name="Bonis B.M."/>
            <person name="Gralnick J.A."/>
        </authorList>
    </citation>
    <scope>NUCLEOTIDE SEQUENCE [LARGE SCALE GENOMIC DNA]</scope>
    <source>
        <strain evidence="5 6">JG233</strain>
    </source>
</reference>
<evidence type="ECO:0000259" key="4">
    <source>
        <dbReference type="PROSITE" id="PS51770"/>
    </source>
</evidence>
<dbReference type="STRING" id="1658765.Msub_12894"/>
<sequence length="158" mass="17296">MLAAALQPVNMRVKTITSLAKGSTMTAYDDDKPTPRGELTLQVVPLPVDTNANGDVFAGWLVKQMDIAAATMAGRISQGRNATVAMDRMEFLSPLRVGSQVGCYCELVDIGRSSMKINVEVWTLDRTAKNPRKVTEGLFVYVAIDEHGRIREVPEQSL</sequence>
<evidence type="ECO:0000313" key="5">
    <source>
        <dbReference type="EMBL" id="KMQ76680.1"/>
    </source>
</evidence>
<dbReference type="InterPro" id="IPR029069">
    <property type="entry name" value="HotDog_dom_sf"/>
</dbReference>
<dbReference type="Pfam" id="PF03061">
    <property type="entry name" value="4HBT"/>
    <property type="match status" value="1"/>
</dbReference>
<evidence type="ECO:0000256" key="3">
    <source>
        <dbReference type="PROSITE-ProRule" id="PRU01106"/>
    </source>
</evidence>
<evidence type="ECO:0000256" key="1">
    <source>
        <dbReference type="ARBA" id="ARBA00010458"/>
    </source>
</evidence>
<dbReference type="AlphaFoldDB" id="A0A0J7M6Y9"/>
<dbReference type="PROSITE" id="PS51770">
    <property type="entry name" value="HOTDOG_ACOT"/>
    <property type="match status" value="1"/>
</dbReference>
<gene>
    <name evidence="5" type="ORF">Msub_12894</name>
</gene>
<dbReference type="InterPro" id="IPR033120">
    <property type="entry name" value="HOTDOG_ACOT"/>
</dbReference>
<dbReference type="SUPFAM" id="SSF54637">
    <property type="entry name" value="Thioesterase/thiol ester dehydrase-isomerase"/>
    <property type="match status" value="1"/>
</dbReference>
<dbReference type="GO" id="GO:0006637">
    <property type="term" value="P:acyl-CoA metabolic process"/>
    <property type="evidence" value="ECO:0007669"/>
    <property type="project" value="TreeGrafter"/>
</dbReference>
<proteinExistence type="inferred from homology"/>
<keyword evidence="2 3" id="KW-0378">Hydrolase</keyword>